<proteinExistence type="predicted"/>
<feature type="region of interest" description="Disordered" evidence="1">
    <location>
        <begin position="15"/>
        <end position="52"/>
    </location>
</feature>
<dbReference type="Proteomes" id="UP000324222">
    <property type="component" value="Unassembled WGS sequence"/>
</dbReference>
<organism evidence="2 3">
    <name type="scientific">Portunus trituberculatus</name>
    <name type="common">Swimming crab</name>
    <name type="synonym">Neptunus trituberculatus</name>
    <dbReference type="NCBI Taxonomy" id="210409"/>
    <lineage>
        <taxon>Eukaryota</taxon>
        <taxon>Metazoa</taxon>
        <taxon>Ecdysozoa</taxon>
        <taxon>Arthropoda</taxon>
        <taxon>Crustacea</taxon>
        <taxon>Multicrustacea</taxon>
        <taxon>Malacostraca</taxon>
        <taxon>Eumalacostraca</taxon>
        <taxon>Eucarida</taxon>
        <taxon>Decapoda</taxon>
        <taxon>Pleocyemata</taxon>
        <taxon>Brachyura</taxon>
        <taxon>Eubrachyura</taxon>
        <taxon>Portunoidea</taxon>
        <taxon>Portunidae</taxon>
        <taxon>Portuninae</taxon>
        <taxon>Portunus</taxon>
    </lineage>
</organism>
<protein>
    <submittedName>
        <fullName evidence="2">Uncharacterized protein</fullName>
    </submittedName>
</protein>
<dbReference type="AlphaFoldDB" id="A0A5B7G3C3"/>
<keyword evidence="3" id="KW-1185">Reference proteome</keyword>
<dbReference type="EMBL" id="VSRR010011635">
    <property type="protein sequence ID" value="MPC53452.1"/>
    <property type="molecule type" value="Genomic_DNA"/>
</dbReference>
<accession>A0A5B7G3C3</accession>
<evidence type="ECO:0000313" key="2">
    <source>
        <dbReference type="EMBL" id="MPC53452.1"/>
    </source>
</evidence>
<gene>
    <name evidence="2" type="ORF">E2C01_047345</name>
</gene>
<evidence type="ECO:0000256" key="1">
    <source>
        <dbReference type="SAM" id="MobiDB-lite"/>
    </source>
</evidence>
<feature type="compositionally biased region" description="Basic and acidic residues" evidence="1">
    <location>
        <begin position="15"/>
        <end position="36"/>
    </location>
</feature>
<reference evidence="2 3" key="1">
    <citation type="submission" date="2019-05" db="EMBL/GenBank/DDBJ databases">
        <title>Another draft genome of Portunus trituberculatus and its Hox gene families provides insights of decapod evolution.</title>
        <authorList>
            <person name="Jeong J.-H."/>
            <person name="Song I."/>
            <person name="Kim S."/>
            <person name="Choi T."/>
            <person name="Kim D."/>
            <person name="Ryu S."/>
            <person name="Kim W."/>
        </authorList>
    </citation>
    <scope>NUCLEOTIDE SEQUENCE [LARGE SCALE GENOMIC DNA]</scope>
    <source>
        <tissue evidence="2">Muscle</tissue>
    </source>
</reference>
<comment type="caution">
    <text evidence="2">The sequence shown here is derived from an EMBL/GenBank/DDBJ whole genome shotgun (WGS) entry which is preliminary data.</text>
</comment>
<feature type="compositionally biased region" description="Polar residues" evidence="1">
    <location>
        <begin position="41"/>
        <end position="50"/>
    </location>
</feature>
<evidence type="ECO:0000313" key="3">
    <source>
        <dbReference type="Proteomes" id="UP000324222"/>
    </source>
</evidence>
<sequence length="143" mass="14829">MGRCRVWLSVSRGRGVREESPLRTKGEGEHGGREVEGGGICNSSPASQPTRHLAAWKLSQRPSSPSRPLIPTPEEAAHDGTLALCPALPLGHCPPHTVILPAVSCYITAEAAPSPSVNHCLGMAGTVPGMQEGACGAGRPSRP</sequence>
<name>A0A5B7G3C3_PORTR</name>